<proteinExistence type="predicted"/>
<sequence>MTLPSTPKSPAEQALKARLEAWVDQEQSELTLRWQDVQPQSTLAKQRRWLWFAPVATAAAVAWFVLAPMTPTAPVLEPLPPMLLADNYALDALDQRIQQAYLNGAEPQQIEQLWQERDYLQAKEQIL</sequence>
<dbReference type="Proteomes" id="UP000242087">
    <property type="component" value="Unassembled WGS sequence"/>
</dbReference>
<comment type="caution">
    <text evidence="1">The sequence shown here is derived from an EMBL/GenBank/DDBJ whole genome shotgun (WGS) entry which is preliminary data.</text>
</comment>
<dbReference type="AlphaFoldDB" id="A0A2T4CUQ2"/>
<organism evidence="1 2">
    <name type="scientific">Pseudidiomarina aestuarii</name>
    <dbReference type="NCBI Taxonomy" id="624146"/>
    <lineage>
        <taxon>Bacteria</taxon>
        <taxon>Pseudomonadati</taxon>
        <taxon>Pseudomonadota</taxon>
        <taxon>Gammaproteobacteria</taxon>
        <taxon>Alteromonadales</taxon>
        <taxon>Idiomarinaceae</taxon>
        <taxon>Pseudidiomarina</taxon>
    </lineage>
</organism>
<name>A0A2T4CUQ2_9GAMM</name>
<evidence type="ECO:0000313" key="1">
    <source>
        <dbReference type="EMBL" id="PTB90019.1"/>
    </source>
</evidence>
<accession>A0A2T4CUQ2</accession>
<reference evidence="1 2" key="1">
    <citation type="submission" date="2018-03" db="EMBL/GenBank/DDBJ databases">
        <title>Cross-interface Injection: A General Nanoliter Liquid Handling Method Applied to Single Cells Genome Amplification Automated Nanoliter Liquid Handling Applied to Single Cell Multiple Displacement Amplification.</title>
        <authorList>
            <person name="Yun J."/>
            <person name="Xu P."/>
            <person name="Xu J."/>
            <person name="Dai X."/>
            <person name="Wang Y."/>
            <person name="Zheng X."/>
            <person name="Cao C."/>
            <person name="Yi Q."/>
            <person name="Zhu Y."/>
            <person name="Wang L."/>
            <person name="Dong Z."/>
            <person name="Huang Y."/>
            <person name="Huang L."/>
            <person name="Du W."/>
        </authorList>
    </citation>
    <scope>NUCLEOTIDE SEQUENCE [LARGE SCALE GENOMIC DNA]</scope>
    <source>
        <strain evidence="1 2">A12-4</strain>
    </source>
</reference>
<evidence type="ECO:0000313" key="2">
    <source>
        <dbReference type="Proteomes" id="UP000242087"/>
    </source>
</evidence>
<protein>
    <submittedName>
        <fullName evidence="1">Uncharacterized protein</fullName>
    </submittedName>
</protein>
<dbReference type="EMBL" id="PYVF01000006">
    <property type="protein sequence ID" value="PTB90019.1"/>
    <property type="molecule type" value="Genomic_DNA"/>
</dbReference>
<gene>
    <name evidence="1" type="ORF">C9927_00905</name>
</gene>